<dbReference type="InterPro" id="IPR005119">
    <property type="entry name" value="LysR_subst-bd"/>
</dbReference>
<dbReference type="GO" id="GO:0000976">
    <property type="term" value="F:transcription cis-regulatory region binding"/>
    <property type="evidence" value="ECO:0007669"/>
    <property type="project" value="TreeGrafter"/>
</dbReference>
<dbReference type="PANTHER" id="PTHR30126:SF39">
    <property type="entry name" value="HTH-TYPE TRANSCRIPTIONAL REGULATOR CYSL"/>
    <property type="match status" value="1"/>
</dbReference>
<dbReference type="GO" id="GO:0003700">
    <property type="term" value="F:DNA-binding transcription factor activity"/>
    <property type="evidence" value="ECO:0007669"/>
    <property type="project" value="InterPro"/>
</dbReference>
<name>A0A9X1CJL8_9BACI</name>
<gene>
    <name evidence="6" type="ORF">J2Z64_003151</name>
</gene>
<evidence type="ECO:0000256" key="2">
    <source>
        <dbReference type="ARBA" id="ARBA00023015"/>
    </source>
</evidence>
<comment type="caution">
    <text evidence="6">The sequence shown here is derived from an EMBL/GenBank/DDBJ whole genome shotgun (WGS) entry which is preliminary data.</text>
</comment>
<evidence type="ECO:0000256" key="4">
    <source>
        <dbReference type="ARBA" id="ARBA00023163"/>
    </source>
</evidence>
<sequence>MDQHLIVFKEVAERKNFSRAAEALHMSQPAVSQYIASLEKELGVRLLERSNKFVELNKAGELVYQYAQEILRNYNQMQILVSDLKNDPSGELKIGASYTIGEYVLPRFLAKLQENYPNIIPAVSIGNTDDIGAKLVQHEIDIGLIEGNFTHHQVSIEQFATDEMYIIAGVGQSFKEEACISIKDLENETWIIREEGSGTRKMLEEFFQRSNFEPKRILTFGSTQTIKEGVESGLGISMLSNLTFTKERKLKKIQKLFVEGTPIERKFSIIKNYHEFQPKALEVFENLVKQST</sequence>
<dbReference type="FunFam" id="1.10.10.10:FF:000001">
    <property type="entry name" value="LysR family transcriptional regulator"/>
    <property type="match status" value="1"/>
</dbReference>
<dbReference type="CDD" id="cd08420">
    <property type="entry name" value="PBP2_CysL_like"/>
    <property type="match status" value="1"/>
</dbReference>
<evidence type="ECO:0000313" key="7">
    <source>
        <dbReference type="Proteomes" id="UP001138793"/>
    </source>
</evidence>
<dbReference type="EMBL" id="JAGGMB010000011">
    <property type="protein sequence ID" value="MBP2078882.1"/>
    <property type="molecule type" value="Genomic_DNA"/>
</dbReference>
<reference evidence="6" key="1">
    <citation type="submission" date="2021-03" db="EMBL/GenBank/DDBJ databases">
        <title>Genomic Encyclopedia of Type Strains, Phase IV (KMG-IV): sequencing the most valuable type-strain genomes for metagenomic binning, comparative biology and taxonomic classification.</title>
        <authorList>
            <person name="Goeker M."/>
        </authorList>
    </citation>
    <scope>NUCLEOTIDE SEQUENCE</scope>
    <source>
        <strain evidence="6">DSM 107338</strain>
    </source>
</reference>
<dbReference type="RefSeq" id="WP_149473376.1">
    <property type="nucleotide sequence ID" value="NZ_JAGGMB010000011.1"/>
</dbReference>
<dbReference type="Gene3D" id="3.40.190.290">
    <property type="match status" value="1"/>
</dbReference>
<protein>
    <submittedName>
        <fullName evidence="6">DNA-binding transcriptional LysR family regulator</fullName>
    </submittedName>
</protein>
<evidence type="ECO:0000256" key="1">
    <source>
        <dbReference type="ARBA" id="ARBA00009437"/>
    </source>
</evidence>
<dbReference type="SUPFAM" id="SSF53850">
    <property type="entry name" value="Periplasmic binding protein-like II"/>
    <property type="match status" value="1"/>
</dbReference>
<dbReference type="OrthoDB" id="9778774at2"/>
<dbReference type="Gene3D" id="1.10.10.10">
    <property type="entry name" value="Winged helix-like DNA-binding domain superfamily/Winged helix DNA-binding domain"/>
    <property type="match status" value="1"/>
</dbReference>
<comment type="similarity">
    <text evidence="1">Belongs to the LysR transcriptional regulatory family.</text>
</comment>
<keyword evidence="4" id="KW-0804">Transcription</keyword>
<keyword evidence="3 6" id="KW-0238">DNA-binding</keyword>
<dbReference type="PROSITE" id="PS50931">
    <property type="entry name" value="HTH_LYSR"/>
    <property type="match status" value="1"/>
</dbReference>
<dbReference type="Pfam" id="PF03466">
    <property type="entry name" value="LysR_substrate"/>
    <property type="match status" value="1"/>
</dbReference>
<dbReference type="PANTHER" id="PTHR30126">
    <property type="entry name" value="HTH-TYPE TRANSCRIPTIONAL REGULATOR"/>
    <property type="match status" value="1"/>
</dbReference>
<evidence type="ECO:0000256" key="3">
    <source>
        <dbReference type="ARBA" id="ARBA00023125"/>
    </source>
</evidence>
<dbReference type="Pfam" id="PF00126">
    <property type="entry name" value="HTH_1"/>
    <property type="match status" value="1"/>
</dbReference>
<proteinExistence type="inferred from homology"/>
<dbReference type="InterPro" id="IPR036390">
    <property type="entry name" value="WH_DNA-bd_sf"/>
</dbReference>
<keyword evidence="2" id="KW-0805">Transcription regulation</keyword>
<keyword evidence="7" id="KW-1185">Reference proteome</keyword>
<evidence type="ECO:0000259" key="5">
    <source>
        <dbReference type="PROSITE" id="PS50931"/>
    </source>
</evidence>
<dbReference type="SUPFAM" id="SSF46785">
    <property type="entry name" value="Winged helix' DNA-binding domain"/>
    <property type="match status" value="1"/>
</dbReference>
<dbReference type="InterPro" id="IPR000847">
    <property type="entry name" value="LysR_HTH_N"/>
</dbReference>
<dbReference type="AlphaFoldDB" id="A0A9X1CJL8"/>
<organism evidence="6 7">
    <name type="scientific">Oceanobacillus polygoni</name>
    <dbReference type="NCBI Taxonomy" id="1235259"/>
    <lineage>
        <taxon>Bacteria</taxon>
        <taxon>Bacillati</taxon>
        <taxon>Bacillota</taxon>
        <taxon>Bacilli</taxon>
        <taxon>Bacillales</taxon>
        <taxon>Bacillaceae</taxon>
        <taxon>Oceanobacillus</taxon>
    </lineage>
</organism>
<dbReference type="InterPro" id="IPR036388">
    <property type="entry name" value="WH-like_DNA-bd_sf"/>
</dbReference>
<feature type="domain" description="HTH lysR-type" evidence="5">
    <location>
        <begin position="1"/>
        <end position="57"/>
    </location>
</feature>
<dbReference type="Proteomes" id="UP001138793">
    <property type="component" value="Unassembled WGS sequence"/>
</dbReference>
<accession>A0A9X1CJL8</accession>
<evidence type="ECO:0000313" key="6">
    <source>
        <dbReference type="EMBL" id="MBP2078882.1"/>
    </source>
</evidence>
<dbReference type="PRINTS" id="PR00039">
    <property type="entry name" value="HTHLYSR"/>
</dbReference>